<dbReference type="Proteomes" id="UP001515480">
    <property type="component" value="Unassembled WGS sequence"/>
</dbReference>
<dbReference type="PROSITE" id="PS51462">
    <property type="entry name" value="NUDIX"/>
    <property type="match status" value="1"/>
</dbReference>
<evidence type="ECO:0000256" key="6">
    <source>
        <dbReference type="ARBA" id="ARBA00022801"/>
    </source>
</evidence>
<protein>
    <recommendedName>
        <fullName evidence="4">NAD(+) diphosphatase</fullName>
        <ecNumber evidence="4">3.6.1.22</ecNumber>
    </recommendedName>
</protein>
<dbReference type="Pfam" id="PF00293">
    <property type="entry name" value="NUDIX"/>
    <property type="match status" value="1"/>
</dbReference>
<evidence type="ECO:0000256" key="9">
    <source>
        <dbReference type="ARBA" id="ARBA00023679"/>
    </source>
</evidence>
<dbReference type="Gene3D" id="3.90.79.10">
    <property type="entry name" value="Nucleoside Triphosphate Pyrophosphohydrolase"/>
    <property type="match status" value="1"/>
</dbReference>
<reference evidence="11 12" key="1">
    <citation type="journal article" date="2024" name="Science">
        <title>Giant polyketide synthase enzymes in the biosynthesis of giant marine polyether toxins.</title>
        <authorList>
            <person name="Fallon T.R."/>
            <person name="Shende V.V."/>
            <person name="Wierzbicki I.H."/>
            <person name="Pendleton A.L."/>
            <person name="Watervoot N.F."/>
            <person name="Auber R.P."/>
            <person name="Gonzalez D.J."/>
            <person name="Wisecaver J.H."/>
            <person name="Moore B.S."/>
        </authorList>
    </citation>
    <scope>NUCLEOTIDE SEQUENCE [LARGE SCALE GENOMIC DNA]</scope>
    <source>
        <strain evidence="11 12">12B1</strain>
    </source>
</reference>
<dbReference type="PANTHER" id="PTHR42904:SF6">
    <property type="entry name" value="NAD-CAPPED RNA HYDROLASE NUDT12"/>
    <property type="match status" value="1"/>
</dbReference>
<keyword evidence="7" id="KW-0460">Magnesium</keyword>
<evidence type="ECO:0000256" key="1">
    <source>
        <dbReference type="ARBA" id="ARBA00001946"/>
    </source>
</evidence>
<dbReference type="Gene3D" id="3.90.79.20">
    <property type="match status" value="1"/>
</dbReference>
<dbReference type="PANTHER" id="PTHR42904">
    <property type="entry name" value="NUDIX HYDROLASE, NUDC SUBFAMILY"/>
    <property type="match status" value="1"/>
</dbReference>
<keyword evidence="5" id="KW-0479">Metal-binding</keyword>
<comment type="catalytic activity">
    <reaction evidence="9">
        <text>a 5'-end NAD(+)-phospho-ribonucleoside in mRNA + H2O = a 5'-end phospho-adenosine-phospho-ribonucleoside in mRNA + beta-nicotinamide D-ribonucleotide + 2 H(+)</text>
        <dbReference type="Rhea" id="RHEA:60876"/>
        <dbReference type="Rhea" id="RHEA-COMP:15698"/>
        <dbReference type="Rhea" id="RHEA-COMP:15719"/>
        <dbReference type="ChEBI" id="CHEBI:14649"/>
        <dbReference type="ChEBI" id="CHEBI:15377"/>
        <dbReference type="ChEBI" id="CHEBI:15378"/>
        <dbReference type="ChEBI" id="CHEBI:144029"/>
        <dbReference type="ChEBI" id="CHEBI:144051"/>
    </reaction>
    <physiologicalReaction direction="left-to-right" evidence="9">
        <dbReference type="Rhea" id="RHEA:60877"/>
    </physiologicalReaction>
</comment>
<keyword evidence="8" id="KW-0520">NAD</keyword>
<dbReference type="GO" id="GO:0035529">
    <property type="term" value="F:NADH pyrophosphatase activity"/>
    <property type="evidence" value="ECO:0007669"/>
    <property type="project" value="TreeGrafter"/>
</dbReference>
<comment type="similarity">
    <text evidence="3">Belongs to the Nudix hydrolase family. NudC subfamily.</text>
</comment>
<dbReference type="GO" id="GO:0046872">
    <property type="term" value="F:metal ion binding"/>
    <property type="evidence" value="ECO:0007669"/>
    <property type="project" value="UniProtKB-KW"/>
</dbReference>
<comment type="caution">
    <text evidence="11">The sequence shown here is derived from an EMBL/GenBank/DDBJ whole genome shotgun (WGS) entry which is preliminary data.</text>
</comment>
<proteinExistence type="inferred from homology"/>
<dbReference type="EC" id="3.6.1.22" evidence="4"/>
<comment type="cofactor">
    <cofactor evidence="1">
        <name>Mg(2+)</name>
        <dbReference type="ChEBI" id="CHEBI:18420"/>
    </cofactor>
</comment>
<evidence type="ECO:0000256" key="4">
    <source>
        <dbReference type="ARBA" id="ARBA00012381"/>
    </source>
</evidence>
<comment type="cofactor">
    <cofactor evidence="2">
        <name>Zn(2+)</name>
        <dbReference type="ChEBI" id="CHEBI:29105"/>
    </cofactor>
</comment>
<name>A0AB34IQ42_PRYPA</name>
<evidence type="ECO:0000256" key="3">
    <source>
        <dbReference type="ARBA" id="ARBA00009595"/>
    </source>
</evidence>
<keyword evidence="6" id="KW-0378">Hydrolase</keyword>
<evidence type="ECO:0000313" key="12">
    <source>
        <dbReference type="Proteomes" id="UP001515480"/>
    </source>
</evidence>
<accession>A0AB34IQ42</accession>
<dbReference type="InterPro" id="IPR050241">
    <property type="entry name" value="NAD-cap_RNA_hydrolase_NudC"/>
</dbReference>
<evidence type="ECO:0000256" key="5">
    <source>
        <dbReference type="ARBA" id="ARBA00022723"/>
    </source>
</evidence>
<dbReference type="PROSITE" id="PS00893">
    <property type="entry name" value="NUDIX_BOX"/>
    <property type="match status" value="1"/>
</dbReference>
<dbReference type="InterPro" id="IPR000086">
    <property type="entry name" value="NUDIX_hydrolase_dom"/>
</dbReference>
<dbReference type="InterPro" id="IPR015376">
    <property type="entry name" value="Znr_NADH_PPase"/>
</dbReference>
<dbReference type="InterPro" id="IPR015797">
    <property type="entry name" value="NUDIX_hydrolase-like_dom_sf"/>
</dbReference>
<dbReference type="GO" id="GO:0005829">
    <property type="term" value="C:cytosol"/>
    <property type="evidence" value="ECO:0007669"/>
    <property type="project" value="TreeGrafter"/>
</dbReference>
<keyword evidence="12" id="KW-1185">Reference proteome</keyword>
<organism evidence="11 12">
    <name type="scientific">Prymnesium parvum</name>
    <name type="common">Toxic golden alga</name>
    <dbReference type="NCBI Taxonomy" id="97485"/>
    <lineage>
        <taxon>Eukaryota</taxon>
        <taxon>Haptista</taxon>
        <taxon>Haptophyta</taxon>
        <taxon>Prymnesiophyceae</taxon>
        <taxon>Prymnesiales</taxon>
        <taxon>Prymnesiaceae</taxon>
        <taxon>Prymnesium</taxon>
    </lineage>
</organism>
<dbReference type="GO" id="GO:0019677">
    <property type="term" value="P:NAD+ catabolic process"/>
    <property type="evidence" value="ECO:0007669"/>
    <property type="project" value="TreeGrafter"/>
</dbReference>
<dbReference type="SUPFAM" id="SSF55811">
    <property type="entry name" value="Nudix"/>
    <property type="match status" value="1"/>
</dbReference>
<evidence type="ECO:0000259" key="10">
    <source>
        <dbReference type="PROSITE" id="PS51462"/>
    </source>
</evidence>
<dbReference type="CDD" id="cd03429">
    <property type="entry name" value="NUDIX_NADH_pyrophosphatase_Nudt13"/>
    <property type="match status" value="1"/>
</dbReference>
<gene>
    <name evidence="11" type="ORF">AB1Y20_012045</name>
</gene>
<dbReference type="GO" id="GO:0005777">
    <property type="term" value="C:peroxisome"/>
    <property type="evidence" value="ECO:0007669"/>
    <property type="project" value="TreeGrafter"/>
</dbReference>
<dbReference type="EMBL" id="JBGBPQ010000021">
    <property type="protein sequence ID" value="KAL1503567.1"/>
    <property type="molecule type" value="Genomic_DNA"/>
</dbReference>
<dbReference type="InterPro" id="IPR049734">
    <property type="entry name" value="NudC-like_C"/>
</dbReference>
<dbReference type="NCBIfam" id="NF001299">
    <property type="entry name" value="PRK00241.1"/>
    <property type="match status" value="1"/>
</dbReference>
<feature type="domain" description="Nudix hydrolase" evidence="10">
    <location>
        <begin position="180"/>
        <end position="308"/>
    </location>
</feature>
<evidence type="ECO:0000256" key="2">
    <source>
        <dbReference type="ARBA" id="ARBA00001947"/>
    </source>
</evidence>
<evidence type="ECO:0000256" key="8">
    <source>
        <dbReference type="ARBA" id="ARBA00023027"/>
    </source>
</evidence>
<dbReference type="AlphaFoldDB" id="A0AB34IQ42"/>
<evidence type="ECO:0000313" key="11">
    <source>
        <dbReference type="EMBL" id="KAL1503567.1"/>
    </source>
</evidence>
<dbReference type="InterPro" id="IPR020084">
    <property type="entry name" value="NUDIX_hydrolase_CS"/>
</dbReference>
<dbReference type="Pfam" id="PF09297">
    <property type="entry name" value="Zn_ribbon_NUD"/>
    <property type="match status" value="1"/>
</dbReference>
<evidence type="ECO:0000256" key="7">
    <source>
        <dbReference type="ARBA" id="ARBA00022842"/>
    </source>
</evidence>
<dbReference type="GO" id="GO:0006742">
    <property type="term" value="P:NADP+ catabolic process"/>
    <property type="evidence" value="ECO:0007669"/>
    <property type="project" value="TreeGrafter"/>
</dbReference>
<sequence>MGLAARPGLRALLRALCNRSPRHAFAGHALSRPADSLLDDPAWVDAAMRRSLCLVFDSQLHCFARGGAPAWLPYAQLDRTAEHTAILLGDDAAGRAPLFAVGSAAALAGGASGGFSPLRSLASLASGARGAEALARAGQARNLLHWHARARFCGACGGRTAARKAGWKRECAGCGGELFPRVDPVVIMAVVSADGERVLLARQPSWPQQRYSCLAGFMDPGETLEEAVRREVQEEAGVSVAEVFYHSSQPWPCGPSPQLMLGALGIADTDTITPNLSEVADARWADRAEVAAAIDAARNASRGMDNQRDPNPATLVLPASEAIAHNLLAAWLEAPISSLDR</sequence>